<dbReference type="InterPro" id="IPR016187">
    <property type="entry name" value="CTDL_fold"/>
</dbReference>
<evidence type="ECO:0000313" key="4">
    <source>
        <dbReference type="Proteomes" id="UP000828924"/>
    </source>
</evidence>
<dbReference type="Gene3D" id="3.90.1580.10">
    <property type="entry name" value="paralog of FGE (formylglycine-generating enzyme)"/>
    <property type="match status" value="1"/>
</dbReference>
<reference evidence="3 4" key="1">
    <citation type="submission" date="2021-03" db="EMBL/GenBank/DDBJ databases">
        <title>Complete genome of Streptomyces formicae strain 1H-GS9 (DSM 100524).</title>
        <authorList>
            <person name="Atanasov K.E."/>
            <person name="Altabella T."/>
            <person name="Ferrer A."/>
        </authorList>
    </citation>
    <scope>NUCLEOTIDE SEQUENCE [LARGE SCALE GENOMIC DNA]</scope>
    <source>
        <strain evidence="3 4">1H-GS9</strain>
    </source>
</reference>
<dbReference type="RefSeq" id="WP_242328878.1">
    <property type="nucleotide sequence ID" value="NZ_CP071872.1"/>
</dbReference>
<evidence type="ECO:0000256" key="2">
    <source>
        <dbReference type="SAM" id="SignalP"/>
    </source>
</evidence>
<evidence type="ECO:0008006" key="5">
    <source>
        <dbReference type="Google" id="ProtNLM"/>
    </source>
</evidence>
<dbReference type="InterPro" id="IPR042095">
    <property type="entry name" value="SUMF_sf"/>
</dbReference>
<dbReference type="EMBL" id="CP071872">
    <property type="protein sequence ID" value="UNM10374.1"/>
    <property type="molecule type" value="Genomic_DNA"/>
</dbReference>
<organism evidence="3 4">
    <name type="scientific">Streptomyces formicae</name>
    <dbReference type="NCBI Taxonomy" id="1616117"/>
    <lineage>
        <taxon>Bacteria</taxon>
        <taxon>Bacillati</taxon>
        <taxon>Actinomycetota</taxon>
        <taxon>Actinomycetes</taxon>
        <taxon>Kitasatosporales</taxon>
        <taxon>Streptomycetaceae</taxon>
        <taxon>Streptomyces</taxon>
    </lineage>
</organism>
<keyword evidence="4" id="KW-1185">Reference proteome</keyword>
<feature type="signal peptide" evidence="2">
    <location>
        <begin position="1"/>
        <end position="31"/>
    </location>
</feature>
<dbReference type="Proteomes" id="UP000828924">
    <property type="component" value="Chromosome"/>
</dbReference>
<keyword evidence="2" id="KW-0732">Signal</keyword>
<feature type="chain" id="PRO_5046642882" description="Sulfatase-modifying factor enzyme domain-containing protein" evidence="2">
    <location>
        <begin position="32"/>
        <end position="444"/>
    </location>
</feature>
<accession>A0ABY3WFZ5</accession>
<evidence type="ECO:0000313" key="3">
    <source>
        <dbReference type="EMBL" id="UNM10374.1"/>
    </source>
</evidence>
<sequence>MHVVSSRNRLGKAAVAACGLAALLAAPLAPAATAGARTDGSDTAGSDTPGSHPAGSDRSRAGEVITLRTARVGAPGNPPVAVVPFTDAVYQSCADAPEGTSGCLTIGGVDYPYEIGQLEITVGQWVAFLNTVDPEGRDRHDLYEDTESSSAWPKYGQADFDENARSGRHYAVAYPQWTDKPYGFANFLEAARLANSLGNGRILSKETATEGRFTYVTYKVRLSPRTERGMYDLTERDATRTSDSGFVVPSQNEWVKAAYYDPSGGGTYSYWKYPTNAGVFGDGTATAPSPTVLNPTTGDVTNAATQPLASYHASDLPAPSWCPAQVPSGVCATANPIGLDPTTYADVYQGSLSTVGQARTTSPWGTLDQGGNAVEWTDTITPPPGGTDGARVWRRLHGGVSNAPAFQMWPSAVGLQPQDNVFYSHIYPWLGIRIGVIGDPGPRS</sequence>
<proteinExistence type="predicted"/>
<dbReference type="PROSITE" id="PS51318">
    <property type="entry name" value="TAT"/>
    <property type="match status" value="1"/>
</dbReference>
<name>A0ABY3WFZ5_9ACTN</name>
<feature type="region of interest" description="Disordered" evidence="1">
    <location>
        <begin position="34"/>
        <end position="61"/>
    </location>
</feature>
<dbReference type="SUPFAM" id="SSF56436">
    <property type="entry name" value="C-type lectin-like"/>
    <property type="match status" value="1"/>
</dbReference>
<dbReference type="InterPro" id="IPR006311">
    <property type="entry name" value="TAT_signal"/>
</dbReference>
<evidence type="ECO:0000256" key="1">
    <source>
        <dbReference type="SAM" id="MobiDB-lite"/>
    </source>
</evidence>
<gene>
    <name evidence="3" type="ORF">J4032_01600</name>
</gene>
<protein>
    <recommendedName>
        <fullName evidence="5">Sulfatase-modifying factor enzyme domain-containing protein</fullName>
    </recommendedName>
</protein>